<dbReference type="STRING" id="7574.A0A1S3ITF7"/>
<sequence length="645" mass="72675">MAKLVAVCRTDDYQFGRRQIPLIVDESLSLVLQFTDTCIGCEMSTIKMTELERFVQRFHALSQDEIATALMVTGKEVFNLLSQMVPCVGCRRSVEKLFGQLVETGYPALEPLIVAATSCLSISRNYLFDPKAIYALFYIHGSKLTSMMESIPKSKKNKRCQLHSLDTHKSKPTAWMDTWDLLSQECREEVVLIDTESLMDTLDVYLRKHRFCSECKSKVLRAYSILVGDSTSEKGFCPALYEGLRCCPQERHLHVLCETDFIAHLIGRAEPELAGSRRERHAKTLDIAQEEVLTCLGIHLYERLHRISQKLKAEEQTWQILFYLGVDALKKNFEVALERKQGITNLELMCQELLEEEQAKEIKKEHKRQKKKKKKTNKGISNKENCQCDENSNRENCTICECSSNTKLHMTTTNKSEEPPCSCGDQNCMTGEKKQQRTCTKYLASGDYQFEPPPLSPRSVPVLCGCDDKCTRSDYGYSSDHEVCDSCSTPSSREGSDVVVCGSGELEHDGEGCHCPNSASCARHFDCGDTDCNMRGTWKCTNDGLGTFNSDQQQPSGLTLSLQDMLDQASCSSEGEDEAISEEEIQRFKANQKLLEIQRQQLRERLRQEFTHMQERGRGSGICTDVGKASSSASPPASLNNLSIN</sequence>
<dbReference type="OrthoDB" id="2422440at2759"/>
<dbReference type="InterPro" id="IPR026073">
    <property type="entry name" value="GGNBP2"/>
</dbReference>
<evidence type="ECO:0000313" key="2">
    <source>
        <dbReference type="Proteomes" id="UP000085678"/>
    </source>
</evidence>
<feature type="compositionally biased region" description="Basic residues" evidence="1">
    <location>
        <begin position="365"/>
        <end position="377"/>
    </location>
</feature>
<dbReference type="RefSeq" id="XP_013401216.1">
    <property type="nucleotide sequence ID" value="XM_013545762.1"/>
</dbReference>
<keyword evidence="2" id="KW-1185">Reference proteome</keyword>
<organism evidence="2 3">
    <name type="scientific">Lingula anatina</name>
    <name type="common">Brachiopod</name>
    <name type="synonym">Lingula unguis</name>
    <dbReference type="NCBI Taxonomy" id="7574"/>
    <lineage>
        <taxon>Eukaryota</taxon>
        <taxon>Metazoa</taxon>
        <taxon>Spiralia</taxon>
        <taxon>Lophotrochozoa</taxon>
        <taxon>Brachiopoda</taxon>
        <taxon>Linguliformea</taxon>
        <taxon>Lingulata</taxon>
        <taxon>Lingulida</taxon>
        <taxon>Linguloidea</taxon>
        <taxon>Lingulidae</taxon>
        <taxon>Lingula</taxon>
    </lineage>
</organism>
<dbReference type="GeneID" id="106167064"/>
<name>A0A1S3ITF7_LINAN</name>
<evidence type="ECO:0000256" key="1">
    <source>
        <dbReference type="SAM" id="MobiDB-lite"/>
    </source>
</evidence>
<dbReference type="AlphaFoldDB" id="A0A1S3ITF7"/>
<dbReference type="PANTHER" id="PTHR13601:SF2">
    <property type="entry name" value="GAMETOGENETIN-BINDING PROTEIN 2"/>
    <property type="match status" value="1"/>
</dbReference>
<feature type="region of interest" description="Disordered" evidence="1">
    <location>
        <begin position="611"/>
        <end position="645"/>
    </location>
</feature>
<feature type="compositionally biased region" description="Low complexity" evidence="1">
    <location>
        <begin position="630"/>
        <end position="645"/>
    </location>
</feature>
<proteinExistence type="predicted"/>
<dbReference type="FunCoup" id="A0A1S3ITF7">
    <property type="interactions" value="2882"/>
</dbReference>
<protein>
    <submittedName>
        <fullName evidence="3">Gametogenetin-binding protein 2</fullName>
    </submittedName>
</protein>
<dbReference type="PANTHER" id="PTHR13601">
    <property type="entry name" value="GAMETOGENETIN-BINDING PROTEIN 2"/>
    <property type="match status" value="1"/>
</dbReference>
<dbReference type="GO" id="GO:0005634">
    <property type="term" value="C:nucleus"/>
    <property type="evidence" value="ECO:0007669"/>
    <property type="project" value="TreeGrafter"/>
</dbReference>
<reference evidence="3" key="1">
    <citation type="submission" date="2025-08" db="UniProtKB">
        <authorList>
            <consortium name="RefSeq"/>
        </authorList>
    </citation>
    <scope>IDENTIFICATION</scope>
    <source>
        <tissue evidence="3">Gonads</tissue>
    </source>
</reference>
<evidence type="ECO:0000313" key="3">
    <source>
        <dbReference type="RefSeq" id="XP_013401216.1"/>
    </source>
</evidence>
<dbReference type="InParanoid" id="A0A1S3ITF7"/>
<gene>
    <name evidence="3" type="primary">LOC106167064</name>
</gene>
<dbReference type="Proteomes" id="UP000085678">
    <property type="component" value="Unplaced"/>
</dbReference>
<accession>A0A1S3ITF7</accession>
<dbReference type="KEGG" id="lak:106167064"/>
<feature type="region of interest" description="Disordered" evidence="1">
    <location>
        <begin position="362"/>
        <end position="381"/>
    </location>
</feature>
<dbReference type="GO" id="GO:0005737">
    <property type="term" value="C:cytoplasm"/>
    <property type="evidence" value="ECO:0007669"/>
    <property type="project" value="TreeGrafter"/>
</dbReference>